<dbReference type="InterPro" id="IPR000924">
    <property type="entry name" value="Glu/Gln-tRNA-synth"/>
</dbReference>
<evidence type="ECO:0000259" key="12">
    <source>
        <dbReference type="Pfam" id="PF00749"/>
    </source>
</evidence>
<keyword evidence="7 11" id="KW-0648">Protein biosynthesis</keyword>
<evidence type="ECO:0000256" key="8">
    <source>
        <dbReference type="ARBA" id="ARBA00023146"/>
    </source>
</evidence>
<dbReference type="Pfam" id="PF20974">
    <property type="entry name" value="tRNA-synt_1c_C2"/>
    <property type="match status" value="1"/>
</dbReference>
<sequence length="598" mass="69188">MAEMIQNEGEEKKSLSFVEQMVKDDLAEGKNGGRMQTRFPPEPNGYLHIGHAKAIAIDFGLAKKYGGECNLRFDDTNPVKEDTEFIENIEQDIKWLGYDWAHVYYASDYFQELWDFAVWLIKQDRAYVDEQSAEVIAQQKGTTTSPGTNSPYRDRPVEESLKLFEFMNSGKCEPGKMVLRAKIDMAHPNMLFRDPLIYRVLNIPHVKTGDKWNAYPMYDFTHGQCDFLEGVTHSWCTLEFVEHRPLYDLFVGWMKEWLGTLENPQKLGYLENMGDKFADFEGPRQTEFNKLNLNYILLSKRNLRTLVSEGLVNGWDDPRMPTICGFRRRGYSPEGIKNFMEKIGYTKIDALNDMALFESALRDDLNTRALRVSAVLDPVKVVITNYPEGQQEMLTAINNPENEADGTHEVEFSREIWIERDDFMEVAEKKFMRLAPGKEVRLKNAYIIKCDEEHPCDKDADGKVTTIYCTYDPETRSGLPGANRKIKGKTLHWVSCHNAVKAEVRLYERLWKMENPRDELKRLEEEEGIKGADALRQMMNPDNLHILTDCYIEPFAAKLPALSYLQFQRIGYFNVDPDSTPEKPVFNKTVGLKDTWKK</sequence>
<keyword evidence="5 11" id="KW-0547">Nucleotide-binding</keyword>
<evidence type="ECO:0000256" key="9">
    <source>
        <dbReference type="ARBA" id="ARBA00048270"/>
    </source>
</evidence>
<comment type="catalytic activity">
    <reaction evidence="9">
        <text>tRNA(Gln) + L-glutamine + ATP = L-glutaminyl-tRNA(Gln) + AMP + diphosphate</text>
        <dbReference type="Rhea" id="RHEA:20121"/>
        <dbReference type="Rhea" id="RHEA-COMP:9662"/>
        <dbReference type="Rhea" id="RHEA-COMP:9681"/>
        <dbReference type="ChEBI" id="CHEBI:30616"/>
        <dbReference type="ChEBI" id="CHEBI:33019"/>
        <dbReference type="ChEBI" id="CHEBI:58359"/>
        <dbReference type="ChEBI" id="CHEBI:78442"/>
        <dbReference type="ChEBI" id="CHEBI:78521"/>
        <dbReference type="ChEBI" id="CHEBI:456215"/>
        <dbReference type="EC" id="6.1.1.18"/>
    </reaction>
</comment>
<dbReference type="InterPro" id="IPR050132">
    <property type="entry name" value="Gln/Glu-tRNA_Ligase"/>
</dbReference>
<dbReference type="SUPFAM" id="SSF52374">
    <property type="entry name" value="Nucleotidylyl transferase"/>
    <property type="match status" value="1"/>
</dbReference>
<proteinExistence type="inferred from homology"/>
<feature type="domain" description="Glutamyl/glutaminyl-tRNA synthetase class Ib catalytic" evidence="12">
    <location>
        <begin position="283"/>
        <end position="365"/>
    </location>
</feature>
<dbReference type="Pfam" id="PF00749">
    <property type="entry name" value="tRNA-synt_1c"/>
    <property type="match status" value="2"/>
</dbReference>
<dbReference type="EMBL" id="FNIW01000006">
    <property type="protein sequence ID" value="SDN98489.1"/>
    <property type="molecule type" value="Genomic_DNA"/>
</dbReference>
<evidence type="ECO:0000259" key="13">
    <source>
        <dbReference type="Pfam" id="PF03950"/>
    </source>
</evidence>
<dbReference type="SUPFAM" id="SSF50715">
    <property type="entry name" value="Ribosomal protein L25-like"/>
    <property type="match status" value="1"/>
</dbReference>
<evidence type="ECO:0000259" key="14">
    <source>
        <dbReference type="Pfam" id="PF20974"/>
    </source>
</evidence>
<dbReference type="InterPro" id="IPR049437">
    <property type="entry name" value="tRNA-synt_1c_C2"/>
</dbReference>
<dbReference type="GO" id="GO:0005829">
    <property type="term" value="C:cytosol"/>
    <property type="evidence" value="ECO:0007669"/>
    <property type="project" value="TreeGrafter"/>
</dbReference>
<feature type="domain" description="Glutamyl/glutaminyl-tRNA synthetase class Ib catalytic" evidence="12">
    <location>
        <begin position="35"/>
        <end position="251"/>
    </location>
</feature>
<evidence type="ECO:0000256" key="6">
    <source>
        <dbReference type="ARBA" id="ARBA00022840"/>
    </source>
</evidence>
<dbReference type="RefSeq" id="WP_091818013.1">
    <property type="nucleotide sequence ID" value="NZ_CP091790.1"/>
</dbReference>
<feature type="domain" description="Glutamyl/glutaminyl-tRNA synthetase class Ib anti-codon binding" evidence="13">
    <location>
        <begin position="369"/>
        <end position="472"/>
    </location>
</feature>
<evidence type="ECO:0000256" key="1">
    <source>
        <dbReference type="ARBA" id="ARBA00005594"/>
    </source>
</evidence>
<dbReference type="OrthoDB" id="9801560at2"/>
<evidence type="ECO:0000256" key="5">
    <source>
        <dbReference type="ARBA" id="ARBA00022741"/>
    </source>
</evidence>
<reference evidence="16 17" key="2">
    <citation type="submission" date="2016-10" db="EMBL/GenBank/DDBJ databases">
        <authorList>
            <person name="Varghese N."/>
            <person name="Submissions S."/>
        </authorList>
    </citation>
    <scope>NUCLEOTIDE SEQUENCE</scope>
    <source>
        <strain evidence="16">BP1-145</strain>
        <strain evidence="17">BP1-148</strain>
    </source>
</reference>
<dbReference type="FunFam" id="3.40.50.620:FF:000037">
    <property type="entry name" value="Glutamine--tRNA ligase cytoplasmic"/>
    <property type="match status" value="1"/>
</dbReference>
<dbReference type="InterPro" id="IPR001412">
    <property type="entry name" value="aa-tRNA-synth_I_CS"/>
</dbReference>
<dbReference type="EC" id="6.1.1.18" evidence="2 10"/>
<dbReference type="NCBIfam" id="NF011291">
    <property type="entry name" value="PRK14703.1"/>
    <property type="match status" value="1"/>
</dbReference>
<dbReference type="InterPro" id="IPR020059">
    <property type="entry name" value="Glu/Gln-tRNA-synth_Ib_codon-bd"/>
</dbReference>
<evidence type="ECO:0000256" key="3">
    <source>
        <dbReference type="ARBA" id="ARBA00022490"/>
    </source>
</evidence>
<dbReference type="FunFam" id="1.10.1160.10:FF:000001">
    <property type="entry name" value="Glutamine--tRNA ligase"/>
    <property type="match status" value="1"/>
</dbReference>
<keyword evidence="8 11" id="KW-0030">Aminoacyl-tRNA synthetase</keyword>
<organism evidence="16 18">
    <name type="scientific">Prevotella communis</name>
    <dbReference type="NCBI Taxonomy" id="2913614"/>
    <lineage>
        <taxon>Bacteria</taxon>
        <taxon>Pseudomonadati</taxon>
        <taxon>Bacteroidota</taxon>
        <taxon>Bacteroidia</taxon>
        <taxon>Bacteroidales</taxon>
        <taxon>Prevotellaceae</taxon>
        <taxon>Prevotella</taxon>
    </lineage>
</organism>
<dbReference type="GO" id="GO:0006425">
    <property type="term" value="P:glutaminyl-tRNA aminoacylation"/>
    <property type="evidence" value="ECO:0007669"/>
    <property type="project" value="UniProtKB-UniRule"/>
</dbReference>
<dbReference type="PROSITE" id="PS00178">
    <property type="entry name" value="AA_TRNA_LIGASE_I"/>
    <property type="match status" value="1"/>
</dbReference>
<keyword evidence="4 11" id="KW-0436">Ligase</keyword>
<dbReference type="Gene3D" id="3.40.50.620">
    <property type="entry name" value="HUPs"/>
    <property type="match status" value="1"/>
</dbReference>
<protein>
    <recommendedName>
        <fullName evidence="2 10">Glutamine--tRNA ligase</fullName>
        <ecNumber evidence="2 10">6.1.1.18</ecNumber>
    </recommendedName>
</protein>
<gene>
    <name evidence="16" type="ORF">SAMN04487900_106117</name>
    <name evidence="15" type="ORF">SAMN04487901_11096</name>
</gene>
<dbReference type="PRINTS" id="PR00987">
    <property type="entry name" value="TRNASYNTHGLU"/>
</dbReference>
<dbReference type="EMBL" id="FNCQ01000010">
    <property type="protein sequence ID" value="SDG83316.1"/>
    <property type="molecule type" value="Genomic_DNA"/>
</dbReference>
<evidence type="ECO:0000313" key="18">
    <source>
        <dbReference type="Proteomes" id="UP000199134"/>
    </source>
</evidence>
<dbReference type="NCBIfam" id="TIGR00440">
    <property type="entry name" value="glnS"/>
    <property type="match status" value="1"/>
</dbReference>
<evidence type="ECO:0000256" key="11">
    <source>
        <dbReference type="RuleBase" id="RU363037"/>
    </source>
</evidence>
<dbReference type="Proteomes" id="UP000198779">
    <property type="component" value="Unassembled WGS sequence"/>
</dbReference>
<dbReference type="GO" id="GO:0004819">
    <property type="term" value="F:glutamine-tRNA ligase activity"/>
    <property type="evidence" value="ECO:0007669"/>
    <property type="project" value="UniProtKB-UniRule"/>
</dbReference>
<accession>A0A1G7XGQ6</accession>
<dbReference type="InterPro" id="IPR004514">
    <property type="entry name" value="Gln-tRNA-synth"/>
</dbReference>
<dbReference type="InterPro" id="IPR020058">
    <property type="entry name" value="Glu/Gln-tRNA-synth_Ib_cat-dom"/>
</dbReference>
<dbReference type="PANTHER" id="PTHR43097:SF5">
    <property type="entry name" value="GLUTAMATE--TRNA LIGASE"/>
    <property type="match status" value="1"/>
</dbReference>
<dbReference type="Gene3D" id="2.40.240.10">
    <property type="entry name" value="Ribosomal Protein L25, Chain P"/>
    <property type="match status" value="2"/>
</dbReference>
<keyword evidence="6 11" id="KW-0067">ATP-binding</keyword>
<dbReference type="InterPro" id="IPR011035">
    <property type="entry name" value="Ribosomal_bL25/Gln-tRNA_synth"/>
</dbReference>
<evidence type="ECO:0000256" key="10">
    <source>
        <dbReference type="NCBIfam" id="TIGR00440"/>
    </source>
</evidence>
<dbReference type="InterPro" id="IPR020056">
    <property type="entry name" value="Rbsml_bL25/Gln-tRNA_synth_N"/>
</dbReference>
<dbReference type="PANTHER" id="PTHR43097">
    <property type="entry name" value="GLUTAMINE-TRNA LIGASE"/>
    <property type="match status" value="1"/>
</dbReference>
<dbReference type="FunFam" id="2.40.240.10:FF:000001">
    <property type="entry name" value="Glutamine--tRNA ligase"/>
    <property type="match status" value="1"/>
</dbReference>
<accession>A0A1H0FVH9</accession>
<dbReference type="AlphaFoldDB" id="A0A1H0FVH9"/>
<dbReference type="InterPro" id="IPR014729">
    <property type="entry name" value="Rossmann-like_a/b/a_fold"/>
</dbReference>
<evidence type="ECO:0000256" key="4">
    <source>
        <dbReference type="ARBA" id="ARBA00022598"/>
    </source>
</evidence>
<dbReference type="FunFam" id="3.90.800.10:FF:000001">
    <property type="entry name" value="Glutamine--tRNA ligase"/>
    <property type="match status" value="1"/>
</dbReference>
<comment type="similarity">
    <text evidence="1 11">Belongs to the class-I aminoacyl-tRNA synthetase family.</text>
</comment>
<evidence type="ECO:0000313" key="15">
    <source>
        <dbReference type="EMBL" id="SDG83316.1"/>
    </source>
</evidence>
<evidence type="ECO:0000256" key="7">
    <source>
        <dbReference type="ARBA" id="ARBA00022917"/>
    </source>
</evidence>
<dbReference type="STRING" id="645274.SAMN04487901_11096"/>
<dbReference type="GO" id="GO:0005524">
    <property type="term" value="F:ATP binding"/>
    <property type="evidence" value="ECO:0007669"/>
    <property type="project" value="UniProtKB-KW"/>
</dbReference>
<evidence type="ECO:0000313" key="17">
    <source>
        <dbReference type="Proteomes" id="UP000198779"/>
    </source>
</evidence>
<evidence type="ECO:0000313" key="16">
    <source>
        <dbReference type="EMBL" id="SDN98489.1"/>
    </source>
</evidence>
<keyword evidence="3" id="KW-0963">Cytoplasm</keyword>
<feature type="domain" description="tRNA synthetases class I (E and Q) anti-codon binding" evidence="14">
    <location>
        <begin position="490"/>
        <end position="576"/>
    </location>
</feature>
<dbReference type="Pfam" id="PF03950">
    <property type="entry name" value="tRNA-synt_1c_C"/>
    <property type="match status" value="1"/>
</dbReference>
<reference evidence="15 18" key="1">
    <citation type="submission" date="2016-10" db="EMBL/GenBank/DDBJ databases">
        <authorList>
            <person name="de Groot N.N."/>
        </authorList>
    </citation>
    <scope>NUCLEOTIDE SEQUENCE [LARGE SCALE GENOMIC DNA]</scope>
    <source>
        <strain evidence="18">BP1-145</strain>
        <strain evidence="15">BP1-148</strain>
    </source>
</reference>
<name>A0A1H0FVH9_9BACT</name>
<dbReference type="Proteomes" id="UP000199134">
    <property type="component" value="Unassembled WGS sequence"/>
</dbReference>
<evidence type="ECO:0000256" key="2">
    <source>
        <dbReference type="ARBA" id="ARBA00012836"/>
    </source>
</evidence>
<keyword evidence="17" id="KW-1185">Reference proteome</keyword>